<keyword evidence="2" id="KW-1185">Reference proteome</keyword>
<sequence length="100" mass="11161">MGKILKIAGFVVLTCVVMVKISAFHVFTHDEDTTSVENCSWCIQAVENQLAECTITEFENFVNASIIQNFNKPNLKQADLFPRITSKAGLFLRPPPGFLI</sequence>
<evidence type="ECO:0008006" key="3">
    <source>
        <dbReference type="Google" id="ProtNLM"/>
    </source>
</evidence>
<gene>
    <name evidence="1" type="ORF">ACFOUT_15120</name>
</gene>
<proteinExistence type="predicted"/>
<organism evidence="1 2">
    <name type="scientific">Euzebyella saccharophila</name>
    <dbReference type="NCBI Taxonomy" id="679664"/>
    <lineage>
        <taxon>Bacteria</taxon>
        <taxon>Pseudomonadati</taxon>
        <taxon>Bacteroidota</taxon>
        <taxon>Flavobacteriia</taxon>
        <taxon>Flavobacteriales</taxon>
        <taxon>Flavobacteriaceae</taxon>
        <taxon>Euzebyella</taxon>
    </lineage>
</organism>
<name>A0ABV8JUA6_9FLAO</name>
<accession>A0ABV8JUA6</accession>
<protein>
    <recommendedName>
        <fullName evidence="3">Saposin B-type domain-containing protein</fullName>
    </recommendedName>
</protein>
<reference evidence="2" key="1">
    <citation type="journal article" date="2019" name="Int. J. Syst. Evol. Microbiol.">
        <title>The Global Catalogue of Microorganisms (GCM) 10K type strain sequencing project: providing services to taxonomists for standard genome sequencing and annotation.</title>
        <authorList>
            <consortium name="The Broad Institute Genomics Platform"/>
            <consortium name="The Broad Institute Genome Sequencing Center for Infectious Disease"/>
            <person name="Wu L."/>
            <person name="Ma J."/>
        </authorList>
    </citation>
    <scope>NUCLEOTIDE SEQUENCE [LARGE SCALE GENOMIC DNA]</scope>
    <source>
        <strain evidence="2">CECT 7477</strain>
    </source>
</reference>
<comment type="caution">
    <text evidence="1">The sequence shown here is derived from an EMBL/GenBank/DDBJ whole genome shotgun (WGS) entry which is preliminary data.</text>
</comment>
<dbReference type="RefSeq" id="WP_192461923.1">
    <property type="nucleotide sequence ID" value="NZ_JACYFJ010000002.1"/>
</dbReference>
<dbReference type="Proteomes" id="UP001595814">
    <property type="component" value="Unassembled WGS sequence"/>
</dbReference>
<evidence type="ECO:0000313" key="2">
    <source>
        <dbReference type="Proteomes" id="UP001595814"/>
    </source>
</evidence>
<evidence type="ECO:0000313" key="1">
    <source>
        <dbReference type="EMBL" id="MFC4097221.1"/>
    </source>
</evidence>
<dbReference type="EMBL" id="JBHSAW010000010">
    <property type="protein sequence ID" value="MFC4097221.1"/>
    <property type="molecule type" value="Genomic_DNA"/>
</dbReference>